<protein>
    <submittedName>
        <fullName evidence="2">Uncharacterized protein</fullName>
    </submittedName>
</protein>
<proteinExistence type="predicted"/>
<evidence type="ECO:0000313" key="2">
    <source>
        <dbReference type="EMBL" id="KAJ1098005.1"/>
    </source>
</evidence>
<name>A0AAV7M5B2_PLEWA</name>
<evidence type="ECO:0000256" key="1">
    <source>
        <dbReference type="SAM" id="MobiDB-lite"/>
    </source>
</evidence>
<organism evidence="2 3">
    <name type="scientific">Pleurodeles waltl</name>
    <name type="common">Iberian ribbed newt</name>
    <dbReference type="NCBI Taxonomy" id="8319"/>
    <lineage>
        <taxon>Eukaryota</taxon>
        <taxon>Metazoa</taxon>
        <taxon>Chordata</taxon>
        <taxon>Craniata</taxon>
        <taxon>Vertebrata</taxon>
        <taxon>Euteleostomi</taxon>
        <taxon>Amphibia</taxon>
        <taxon>Batrachia</taxon>
        <taxon>Caudata</taxon>
        <taxon>Salamandroidea</taxon>
        <taxon>Salamandridae</taxon>
        <taxon>Pleurodelinae</taxon>
        <taxon>Pleurodeles</taxon>
    </lineage>
</organism>
<gene>
    <name evidence="2" type="ORF">NDU88_003121</name>
</gene>
<feature type="region of interest" description="Disordered" evidence="1">
    <location>
        <begin position="125"/>
        <end position="165"/>
    </location>
</feature>
<dbReference type="AlphaFoldDB" id="A0AAV7M5B2"/>
<comment type="caution">
    <text evidence="2">The sequence shown here is derived from an EMBL/GenBank/DDBJ whole genome shotgun (WGS) entry which is preliminary data.</text>
</comment>
<sequence>MEMTEGRVKTLAYAYDIAIVSPDPRTSLTEIEKETSKFVDQTKVVNGDPVKIFEDTMSEVANRIQRRSQPIKKKDVVDNLEQLPAILEGILGDVKANLKPKSMHPNFTLCPTTTKACTVARSMTPQEFPTKDEGGRISSSRELPSDGVSRLLAPNPRGLDSQALDHCRDSPLAGLPLTKMEQKCARKGRIKSNIRTYVTMTPILIRRPREEKADVESPAPLVDNLKLREPGAGEEEVHVEGSALLVDKLRSTEPGPGNEIGPTTVCGAIM</sequence>
<reference evidence="2" key="1">
    <citation type="journal article" date="2022" name="bioRxiv">
        <title>Sequencing and chromosome-scale assembly of the giantPleurodeles waltlgenome.</title>
        <authorList>
            <person name="Brown T."/>
            <person name="Elewa A."/>
            <person name="Iarovenko S."/>
            <person name="Subramanian E."/>
            <person name="Araus A.J."/>
            <person name="Petzold A."/>
            <person name="Susuki M."/>
            <person name="Suzuki K.-i.T."/>
            <person name="Hayashi T."/>
            <person name="Toyoda A."/>
            <person name="Oliveira C."/>
            <person name="Osipova E."/>
            <person name="Leigh N.D."/>
            <person name="Simon A."/>
            <person name="Yun M.H."/>
        </authorList>
    </citation>
    <scope>NUCLEOTIDE SEQUENCE</scope>
    <source>
        <strain evidence="2">20211129_DDA</strain>
        <tissue evidence="2">Liver</tissue>
    </source>
</reference>
<evidence type="ECO:0000313" key="3">
    <source>
        <dbReference type="Proteomes" id="UP001066276"/>
    </source>
</evidence>
<dbReference type="Proteomes" id="UP001066276">
    <property type="component" value="Chromosome 10"/>
</dbReference>
<keyword evidence="3" id="KW-1185">Reference proteome</keyword>
<dbReference type="EMBL" id="JANPWB010000014">
    <property type="protein sequence ID" value="KAJ1098005.1"/>
    <property type="molecule type" value="Genomic_DNA"/>
</dbReference>
<accession>A0AAV7M5B2</accession>